<evidence type="ECO:0000256" key="5">
    <source>
        <dbReference type="SAM" id="Phobius"/>
    </source>
</evidence>
<comment type="caution">
    <text evidence="6">The sequence shown here is derived from an EMBL/GenBank/DDBJ whole genome shotgun (WGS) entry which is preliminary data.</text>
</comment>
<evidence type="ECO:0000313" key="7">
    <source>
        <dbReference type="Proteomes" id="UP000229794"/>
    </source>
</evidence>
<keyword evidence="2 5" id="KW-0812">Transmembrane</keyword>
<evidence type="ECO:0000256" key="3">
    <source>
        <dbReference type="ARBA" id="ARBA00022989"/>
    </source>
</evidence>
<keyword evidence="4 5" id="KW-0472">Membrane</keyword>
<accession>A0A2H0BF94</accession>
<feature type="transmembrane region" description="Helical" evidence="5">
    <location>
        <begin position="12"/>
        <end position="28"/>
    </location>
</feature>
<feature type="transmembrane region" description="Helical" evidence="5">
    <location>
        <begin position="40"/>
        <end position="61"/>
    </location>
</feature>
<dbReference type="Proteomes" id="UP000229794">
    <property type="component" value="Unassembled WGS sequence"/>
</dbReference>
<dbReference type="InterPro" id="IPR019109">
    <property type="entry name" value="MamF_MmsF"/>
</dbReference>
<keyword evidence="3 5" id="KW-1133">Transmembrane helix</keyword>
<evidence type="ECO:0000256" key="2">
    <source>
        <dbReference type="ARBA" id="ARBA00022692"/>
    </source>
</evidence>
<feature type="transmembrane region" description="Helical" evidence="5">
    <location>
        <begin position="67"/>
        <end position="84"/>
    </location>
</feature>
<evidence type="ECO:0000313" key="6">
    <source>
        <dbReference type="EMBL" id="PIP55658.1"/>
    </source>
</evidence>
<sequence length="103" mass="11662">METSEDNNKLMAVLAYIGPLVIVSYIFAKENHFVKFHIKQGLILFVVEIGLWVLGMIIFMLYPFIQLVQLIIFVFIVIGVINAAKGHESPLPIIGHLAKHFNI</sequence>
<organism evidence="6 7">
    <name type="scientific">Candidatus Zambryskibacteria bacterium CG22_combo_CG10-13_8_21_14_all_42_17</name>
    <dbReference type="NCBI Taxonomy" id="1975118"/>
    <lineage>
        <taxon>Bacteria</taxon>
        <taxon>Candidatus Zambryskiibacteriota</taxon>
    </lineage>
</organism>
<name>A0A2H0BF94_9BACT</name>
<protein>
    <recommendedName>
        <fullName evidence="8">Import component protein</fullName>
    </recommendedName>
</protein>
<evidence type="ECO:0000256" key="4">
    <source>
        <dbReference type="ARBA" id="ARBA00023136"/>
    </source>
</evidence>
<evidence type="ECO:0000256" key="1">
    <source>
        <dbReference type="ARBA" id="ARBA00004141"/>
    </source>
</evidence>
<dbReference type="EMBL" id="PCST01000024">
    <property type="protein sequence ID" value="PIP55658.1"/>
    <property type="molecule type" value="Genomic_DNA"/>
</dbReference>
<reference evidence="6 7" key="1">
    <citation type="submission" date="2017-09" db="EMBL/GenBank/DDBJ databases">
        <title>Depth-based differentiation of microbial function through sediment-hosted aquifers and enrichment of novel symbionts in the deep terrestrial subsurface.</title>
        <authorList>
            <person name="Probst A.J."/>
            <person name="Ladd B."/>
            <person name="Jarett J.K."/>
            <person name="Geller-Mcgrath D.E."/>
            <person name="Sieber C.M."/>
            <person name="Emerson J.B."/>
            <person name="Anantharaman K."/>
            <person name="Thomas B.C."/>
            <person name="Malmstrom R."/>
            <person name="Stieglmeier M."/>
            <person name="Klingl A."/>
            <person name="Woyke T."/>
            <person name="Ryan C.M."/>
            <person name="Banfield J.F."/>
        </authorList>
    </citation>
    <scope>NUCLEOTIDE SEQUENCE [LARGE SCALE GENOMIC DNA]</scope>
    <source>
        <strain evidence="6">CG22_combo_CG10-13_8_21_14_all_42_17</strain>
    </source>
</reference>
<dbReference type="AlphaFoldDB" id="A0A2H0BF94"/>
<comment type="subcellular location">
    <subcellularLocation>
        <location evidence="1">Membrane</location>
        <topology evidence="1">Multi-pass membrane protein</topology>
    </subcellularLocation>
</comment>
<dbReference type="Pfam" id="PF09685">
    <property type="entry name" value="MamF_MmsF"/>
    <property type="match status" value="1"/>
</dbReference>
<evidence type="ECO:0008006" key="8">
    <source>
        <dbReference type="Google" id="ProtNLM"/>
    </source>
</evidence>
<proteinExistence type="predicted"/>
<gene>
    <name evidence="6" type="ORF">COX06_02065</name>
</gene>